<dbReference type="InterPro" id="IPR005273">
    <property type="entry name" value="Ura-DNA_glyco_family4"/>
</dbReference>
<dbReference type="NCBIfam" id="TIGR00758">
    <property type="entry name" value="UDG_fam4"/>
    <property type="match status" value="1"/>
</dbReference>
<dbReference type="InterPro" id="IPR036895">
    <property type="entry name" value="Uracil-DNA_glycosylase-like_sf"/>
</dbReference>
<dbReference type="GO" id="GO:0006281">
    <property type="term" value="P:DNA repair"/>
    <property type="evidence" value="ECO:0007669"/>
    <property type="project" value="UniProtKB-KW"/>
</dbReference>
<dbReference type="SMART" id="SM00987">
    <property type="entry name" value="UreE_C"/>
    <property type="match status" value="1"/>
</dbReference>
<organism evidence="11 12">
    <name type="scientific">Candidatus Aquicultor secundus</name>
    <dbReference type="NCBI Taxonomy" id="1973895"/>
    <lineage>
        <taxon>Bacteria</taxon>
        <taxon>Bacillati</taxon>
        <taxon>Actinomycetota</taxon>
        <taxon>Candidatus Aquicultoria</taxon>
        <taxon>Candidatus Aquicultorales</taxon>
        <taxon>Candidatus Aquicultoraceae</taxon>
        <taxon>Candidatus Aquicultor</taxon>
    </lineage>
</organism>
<keyword evidence="8" id="KW-0411">Iron-sulfur</keyword>
<keyword evidence="3" id="KW-0004">4Fe-4S</keyword>
<dbReference type="InterPro" id="IPR051536">
    <property type="entry name" value="UDG_Type-4/5"/>
</dbReference>
<evidence type="ECO:0000259" key="10">
    <source>
        <dbReference type="SMART" id="SM00986"/>
    </source>
</evidence>
<dbReference type="Pfam" id="PF03167">
    <property type="entry name" value="UDG"/>
    <property type="match status" value="1"/>
</dbReference>
<dbReference type="SUPFAM" id="SSF52141">
    <property type="entry name" value="Uracil-DNA glycosylase-like"/>
    <property type="match status" value="1"/>
</dbReference>
<comment type="similarity">
    <text evidence="1">Belongs to the uracil-DNA glycosylase (UDG) superfamily. Type 4 (UDGa) family.</text>
</comment>
<dbReference type="Proteomes" id="UP000230956">
    <property type="component" value="Unassembled WGS sequence"/>
</dbReference>
<accession>A0A2M7T950</accession>
<dbReference type="CDD" id="cd10030">
    <property type="entry name" value="UDG-F4_TTUDGA_SPO1dp_like"/>
    <property type="match status" value="1"/>
</dbReference>
<keyword evidence="9" id="KW-0234">DNA repair</keyword>
<evidence type="ECO:0000256" key="3">
    <source>
        <dbReference type="ARBA" id="ARBA00022485"/>
    </source>
</evidence>
<dbReference type="AlphaFoldDB" id="A0A2M7T950"/>
<evidence type="ECO:0000256" key="8">
    <source>
        <dbReference type="ARBA" id="ARBA00023014"/>
    </source>
</evidence>
<comment type="caution">
    <text evidence="11">The sequence shown here is derived from an EMBL/GenBank/DDBJ whole genome shotgun (WGS) entry which is preliminary data.</text>
</comment>
<evidence type="ECO:0000313" key="11">
    <source>
        <dbReference type="EMBL" id="PIZ40662.1"/>
    </source>
</evidence>
<evidence type="ECO:0000256" key="7">
    <source>
        <dbReference type="ARBA" id="ARBA00023004"/>
    </source>
</evidence>
<evidence type="ECO:0000256" key="1">
    <source>
        <dbReference type="ARBA" id="ARBA00006521"/>
    </source>
</evidence>
<dbReference type="RefSeq" id="WP_286976083.1">
    <property type="nucleotide sequence ID" value="NZ_PFNG01000084.1"/>
</dbReference>
<keyword evidence="5" id="KW-0227">DNA damage</keyword>
<protein>
    <recommendedName>
        <fullName evidence="2">Type-4 uracil-DNA glycosylase</fullName>
    </recommendedName>
</protein>
<dbReference type="PANTHER" id="PTHR33693:SF9">
    <property type="entry name" value="TYPE-4 URACIL-DNA GLYCOSYLASE"/>
    <property type="match status" value="1"/>
</dbReference>
<reference evidence="12" key="1">
    <citation type="submission" date="2017-09" db="EMBL/GenBank/DDBJ databases">
        <title>Depth-based differentiation of microbial function through sediment-hosted aquifers and enrichment of novel symbionts in the deep terrestrial subsurface.</title>
        <authorList>
            <person name="Probst A.J."/>
            <person name="Ladd B."/>
            <person name="Jarett J.K."/>
            <person name="Geller-Mcgrath D.E."/>
            <person name="Sieber C.M.K."/>
            <person name="Emerson J.B."/>
            <person name="Anantharaman K."/>
            <person name="Thomas B.C."/>
            <person name="Malmstrom R."/>
            <person name="Stieglmeier M."/>
            <person name="Klingl A."/>
            <person name="Woyke T."/>
            <person name="Ryan C.M."/>
            <person name="Banfield J.F."/>
        </authorList>
    </citation>
    <scope>NUCLEOTIDE SEQUENCE [LARGE SCALE GENOMIC DNA]</scope>
</reference>
<evidence type="ECO:0000313" key="12">
    <source>
        <dbReference type="Proteomes" id="UP000230956"/>
    </source>
</evidence>
<dbReference type="SMART" id="SM00986">
    <property type="entry name" value="UDG"/>
    <property type="match status" value="1"/>
</dbReference>
<dbReference type="InterPro" id="IPR005122">
    <property type="entry name" value="Uracil-DNA_glycosylase-like"/>
</dbReference>
<keyword evidence="6" id="KW-0378">Hydrolase</keyword>
<evidence type="ECO:0000256" key="4">
    <source>
        <dbReference type="ARBA" id="ARBA00022723"/>
    </source>
</evidence>
<evidence type="ECO:0000256" key="6">
    <source>
        <dbReference type="ARBA" id="ARBA00022801"/>
    </source>
</evidence>
<evidence type="ECO:0000256" key="9">
    <source>
        <dbReference type="ARBA" id="ARBA00023204"/>
    </source>
</evidence>
<dbReference type="EMBL" id="PFNG01000084">
    <property type="protein sequence ID" value="PIZ40662.1"/>
    <property type="molecule type" value="Genomic_DNA"/>
</dbReference>
<name>A0A2M7T950_9ACTN</name>
<keyword evidence="7" id="KW-0408">Iron</keyword>
<evidence type="ECO:0000256" key="2">
    <source>
        <dbReference type="ARBA" id="ARBA00019403"/>
    </source>
</evidence>
<keyword evidence="4" id="KW-0479">Metal-binding</keyword>
<dbReference type="Gene3D" id="3.40.470.10">
    <property type="entry name" value="Uracil-DNA glycosylase-like domain"/>
    <property type="match status" value="1"/>
</dbReference>
<sequence>MAEINKSVVLQRIIEDIKKCEQCRTLTGVGDRPVFPRGNPNARCMLVGEGPGEKEEQMQKPFVGTAGRLLEHTLTNLGFDVNRDFYITNVVKHRSYKPLPSGKKENKPPTVKQINIEREFLDRETALVKPKLIVTLGAKAGQWFLGKDFKLTENHGKFYNWHGIEILPTFHPAAVLRSYAAGDEGERQHEFEHDLRKIRDIITTLERPMAG</sequence>
<dbReference type="GO" id="GO:0051539">
    <property type="term" value="F:4 iron, 4 sulfur cluster binding"/>
    <property type="evidence" value="ECO:0007669"/>
    <property type="project" value="UniProtKB-KW"/>
</dbReference>
<evidence type="ECO:0000256" key="5">
    <source>
        <dbReference type="ARBA" id="ARBA00022763"/>
    </source>
</evidence>
<proteinExistence type="inferred from homology"/>
<dbReference type="GO" id="GO:0097506">
    <property type="term" value="F:deaminated base DNA N-glycosylase activity"/>
    <property type="evidence" value="ECO:0007669"/>
    <property type="project" value="UniProtKB-ARBA"/>
</dbReference>
<dbReference type="GO" id="GO:0046872">
    <property type="term" value="F:metal ion binding"/>
    <property type="evidence" value="ECO:0007669"/>
    <property type="project" value="UniProtKB-KW"/>
</dbReference>
<dbReference type="PANTHER" id="PTHR33693">
    <property type="entry name" value="TYPE-5 URACIL-DNA GLYCOSYLASE"/>
    <property type="match status" value="1"/>
</dbReference>
<feature type="domain" description="Uracil-DNA glycosylase-like" evidence="10">
    <location>
        <begin position="35"/>
        <end position="196"/>
    </location>
</feature>
<gene>
    <name evidence="11" type="ORF">COY37_03345</name>
</gene>